<comment type="cofactor">
    <cofactor evidence="1">
        <name>FMN</name>
        <dbReference type="ChEBI" id="CHEBI:58210"/>
    </cofactor>
</comment>
<dbReference type="InterPro" id="IPR002563">
    <property type="entry name" value="Flavin_Rdtase-like_dom"/>
</dbReference>
<keyword evidence="6" id="KW-1185">Reference proteome</keyword>
<evidence type="ECO:0000313" key="5">
    <source>
        <dbReference type="EMBL" id="MCY6483786.1"/>
    </source>
</evidence>
<dbReference type="SMART" id="SM00903">
    <property type="entry name" value="Flavin_Reduct"/>
    <property type="match status" value="1"/>
</dbReference>
<dbReference type="RefSeq" id="WP_268040062.1">
    <property type="nucleotide sequence ID" value="NZ_JAPQER010000002.1"/>
</dbReference>
<accession>A0ABT4CXR2</accession>
<dbReference type="PANTHER" id="PTHR43567:SF1">
    <property type="entry name" value="FLAVOREDOXIN"/>
    <property type="match status" value="1"/>
</dbReference>
<gene>
    <name evidence="5" type="ORF">OW763_05405</name>
</gene>
<dbReference type="InterPro" id="IPR052174">
    <property type="entry name" value="Flavoredoxin"/>
</dbReference>
<dbReference type="Proteomes" id="UP001078443">
    <property type="component" value="Unassembled WGS sequence"/>
</dbReference>
<evidence type="ECO:0000256" key="3">
    <source>
        <dbReference type="ARBA" id="ARBA00038054"/>
    </source>
</evidence>
<dbReference type="EMBL" id="JAPQER010000002">
    <property type="protein sequence ID" value="MCY6483786.1"/>
    <property type="molecule type" value="Genomic_DNA"/>
</dbReference>
<organism evidence="5 6">
    <name type="scientific">Clostridium aestuarii</name>
    <dbReference type="NCBI Taxonomy" id="338193"/>
    <lineage>
        <taxon>Bacteria</taxon>
        <taxon>Bacillati</taxon>
        <taxon>Bacillota</taxon>
        <taxon>Clostridia</taxon>
        <taxon>Eubacteriales</taxon>
        <taxon>Clostridiaceae</taxon>
        <taxon>Clostridium</taxon>
    </lineage>
</organism>
<reference evidence="5" key="1">
    <citation type="submission" date="2022-12" db="EMBL/GenBank/DDBJ databases">
        <authorList>
            <person name="Wang J."/>
        </authorList>
    </citation>
    <scope>NUCLEOTIDE SEQUENCE</scope>
    <source>
        <strain evidence="5">HY-45-18</strain>
    </source>
</reference>
<dbReference type="PANTHER" id="PTHR43567">
    <property type="entry name" value="FLAVOREDOXIN-RELATED-RELATED"/>
    <property type="match status" value="1"/>
</dbReference>
<protein>
    <submittedName>
        <fullName evidence="5">Flavin reductase family protein</fullName>
    </submittedName>
</protein>
<comment type="similarity">
    <text evidence="3">Belongs to the flavoredoxin family.</text>
</comment>
<feature type="domain" description="Flavin reductase like" evidence="4">
    <location>
        <begin position="11"/>
        <end position="157"/>
    </location>
</feature>
<dbReference type="SUPFAM" id="SSF50475">
    <property type="entry name" value="FMN-binding split barrel"/>
    <property type="match status" value="1"/>
</dbReference>
<evidence type="ECO:0000256" key="1">
    <source>
        <dbReference type="ARBA" id="ARBA00001917"/>
    </source>
</evidence>
<dbReference type="Pfam" id="PF01613">
    <property type="entry name" value="Flavin_Reduct"/>
    <property type="match status" value="1"/>
</dbReference>
<evidence type="ECO:0000259" key="4">
    <source>
        <dbReference type="SMART" id="SM00903"/>
    </source>
</evidence>
<proteinExistence type="inferred from homology"/>
<evidence type="ECO:0000313" key="6">
    <source>
        <dbReference type="Proteomes" id="UP001078443"/>
    </source>
</evidence>
<name>A0ABT4CXR2_9CLOT</name>
<comment type="caution">
    <text evidence="5">The sequence shown here is derived from an EMBL/GenBank/DDBJ whole genome shotgun (WGS) entry which is preliminary data.</text>
</comment>
<evidence type="ECO:0000256" key="2">
    <source>
        <dbReference type="ARBA" id="ARBA00022630"/>
    </source>
</evidence>
<sequence>MTKKTFKGSAMLNPVPSVLITSKNKEGKTNVFTVAWISTVCTNPPMITVGIKPERLSHQYIKDTREFVVNLPSKDMVKIVDFCGVRSGKNTDKIKECKLNLAPSTKIEPPYIDDCPISLECKVKNIMPLGSHDLFIAEVLAVHVEETLIDEKNKIHYEQANLICYSHGEYFGLSKNALGSFGYSVKKKKKSKNKKR</sequence>
<dbReference type="Gene3D" id="2.30.110.10">
    <property type="entry name" value="Electron Transport, Fmn-binding Protein, Chain A"/>
    <property type="match status" value="1"/>
</dbReference>
<keyword evidence="2" id="KW-0285">Flavoprotein</keyword>
<dbReference type="InterPro" id="IPR012349">
    <property type="entry name" value="Split_barrel_FMN-bd"/>
</dbReference>